<keyword evidence="6" id="KW-0862">Zinc</keyword>
<evidence type="ECO:0000259" key="9">
    <source>
        <dbReference type="PROSITE" id="PS51867"/>
    </source>
</evidence>
<evidence type="ECO:0000313" key="11">
    <source>
        <dbReference type="Proteomes" id="UP000076798"/>
    </source>
</evidence>
<keyword evidence="4" id="KW-0479">Metal-binding</keyword>
<evidence type="ECO:0008006" key="12">
    <source>
        <dbReference type="Google" id="ProtNLM"/>
    </source>
</evidence>
<dbReference type="GO" id="GO:0008270">
    <property type="term" value="F:zinc ion binding"/>
    <property type="evidence" value="ECO:0007669"/>
    <property type="project" value="UniProtKB-KW"/>
</dbReference>
<dbReference type="Pfam" id="PF10607">
    <property type="entry name" value="CTLH"/>
    <property type="match status" value="1"/>
</dbReference>
<dbReference type="SMART" id="SM00757">
    <property type="entry name" value="CRA"/>
    <property type="match status" value="1"/>
</dbReference>
<dbReference type="GO" id="GO:0043161">
    <property type="term" value="P:proteasome-mediated ubiquitin-dependent protein catabolic process"/>
    <property type="evidence" value="ECO:0007669"/>
    <property type="project" value="InterPro"/>
</dbReference>
<feature type="domain" description="RING-Gid-type" evidence="9">
    <location>
        <begin position="312"/>
        <end position="389"/>
    </location>
</feature>
<dbReference type="InterPro" id="IPR045098">
    <property type="entry name" value="Fyv10_fam"/>
</dbReference>
<evidence type="ECO:0000256" key="2">
    <source>
        <dbReference type="ARBA" id="ARBA00010615"/>
    </source>
</evidence>
<comment type="similarity">
    <text evidence="2">Belongs to the FYV10 family.</text>
</comment>
<dbReference type="PANTHER" id="PTHR12170:SF2">
    <property type="entry name" value="E3 UBIQUITIN-PROTEIN TRANSFERASE MAEA"/>
    <property type="match status" value="1"/>
</dbReference>
<sequence length="397" mass="45456">MSFKLNHEGILLFEQPFIRVPYENYRKVFRTSQKYVERELGAVQNASNELLKHVDATEDNGDMVKSLDAMIARVEGLKKKLSDLHSNAGAPTLKVTKTRLDQLSLVEDMQTQDDPRYPKWADTRLNKWIVDWALRTGRIQTAEKLTQSQDLYSLVDLELFAEIHRIEDALRKQSCTEALAWCNENKNALKKIKSTLEFELRLQEFIELARCMNHTEAIAYLKKHLAPWKETHLEQIQKCSALLAVLPTTTCGPYKRLYSPKRWESIVQSFRQAVYTLNTLSSEPLLHLALYAGLASLKLPICYEDGCKNVDCPVCDHEGLGELAKEVPQSHHVNSTIVCRYSSKIMDEDNPPMAFPNGFVYSRQALEDMAQKNNGRVKCMRSGAEIPFTELKKVYIS</sequence>
<dbReference type="GO" id="GO:0061630">
    <property type="term" value="F:ubiquitin protein ligase activity"/>
    <property type="evidence" value="ECO:0007669"/>
    <property type="project" value="InterPro"/>
</dbReference>
<dbReference type="OrthoDB" id="1933455at2759"/>
<evidence type="ECO:0000256" key="4">
    <source>
        <dbReference type="ARBA" id="ARBA00022723"/>
    </source>
</evidence>
<evidence type="ECO:0000256" key="3">
    <source>
        <dbReference type="ARBA" id="ARBA00022490"/>
    </source>
</evidence>
<evidence type="ECO:0000313" key="10">
    <source>
        <dbReference type="EMBL" id="KZT37483.1"/>
    </source>
</evidence>
<protein>
    <recommendedName>
        <fullName evidence="12">Macrophage erythroblast attacher</fullName>
    </recommendedName>
</protein>
<accession>A0A166CI60</accession>
<comment type="subcellular location">
    <subcellularLocation>
        <location evidence="1">Cytoplasm</location>
    </subcellularLocation>
</comment>
<proteinExistence type="inferred from homology"/>
<dbReference type="GO" id="GO:0034657">
    <property type="term" value="C:GID complex"/>
    <property type="evidence" value="ECO:0007669"/>
    <property type="project" value="TreeGrafter"/>
</dbReference>
<dbReference type="EMBL" id="KV428083">
    <property type="protein sequence ID" value="KZT37483.1"/>
    <property type="molecule type" value="Genomic_DNA"/>
</dbReference>
<dbReference type="InterPro" id="IPR024964">
    <property type="entry name" value="CTLH/CRA"/>
</dbReference>
<feature type="zinc finger region" description="RING-Gid-type" evidence="7">
    <location>
        <begin position="312"/>
        <end position="389"/>
    </location>
</feature>
<dbReference type="PROSITE" id="PS50897">
    <property type="entry name" value="CTLH"/>
    <property type="match status" value="1"/>
</dbReference>
<dbReference type="InterPro" id="IPR006595">
    <property type="entry name" value="CTLH_C"/>
</dbReference>
<dbReference type="SMART" id="SM00668">
    <property type="entry name" value="CTLH"/>
    <property type="match status" value="1"/>
</dbReference>
<evidence type="ECO:0000256" key="6">
    <source>
        <dbReference type="ARBA" id="ARBA00022833"/>
    </source>
</evidence>
<evidence type="ECO:0000256" key="5">
    <source>
        <dbReference type="ARBA" id="ARBA00022771"/>
    </source>
</evidence>
<keyword evidence="11" id="KW-1185">Reference proteome</keyword>
<dbReference type="CDD" id="cd16659">
    <property type="entry name" value="RING-Ubox_Emp"/>
    <property type="match status" value="1"/>
</dbReference>
<dbReference type="InterPro" id="IPR013144">
    <property type="entry name" value="CRA_dom"/>
</dbReference>
<organism evidence="10 11">
    <name type="scientific">Sistotremastrum suecicum HHB10207 ss-3</name>
    <dbReference type="NCBI Taxonomy" id="1314776"/>
    <lineage>
        <taxon>Eukaryota</taxon>
        <taxon>Fungi</taxon>
        <taxon>Dikarya</taxon>
        <taxon>Basidiomycota</taxon>
        <taxon>Agaricomycotina</taxon>
        <taxon>Agaricomycetes</taxon>
        <taxon>Sistotremastrales</taxon>
        <taxon>Sistotremastraceae</taxon>
        <taxon>Sistotremastrum</taxon>
    </lineage>
</organism>
<dbReference type="GO" id="GO:0005634">
    <property type="term" value="C:nucleus"/>
    <property type="evidence" value="ECO:0007669"/>
    <property type="project" value="TreeGrafter"/>
</dbReference>
<keyword evidence="3" id="KW-0963">Cytoplasm</keyword>
<dbReference type="GO" id="GO:0005737">
    <property type="term" value="C:cytoplasm"/>
    <property type="evidence" value="ECO:0007669"/>
    <property type="project" value="UniProtKB-SubCell"/>
</dbReference>
<gene>
    <name evidence="10" type="ORF">SISSUDRAFT_859581</name>
</gene>
<reference evidence="10 11" key="1">
    <citation type="journal article" date="2016" name="Mol. Biol. Evol.">
        <title>Comparative Genomics of Early-Diverging Mushroom-Forming Fungi Provides Insights into the Origins of Lignocellulose Decay Capabilities.</title>
        <authorList>
            <person name="Nagy L.G."/>
            <person name="Riley R."/>
            <person name="Tritt A."/>
            <person name="Adam C."/>
            <person name="Daum C."/>
            <person name="Floudas D."/>
            <person name="Sun H."/>
            <person name="Yadav J.S."/>
            <person name="Pangilinan J."/>
            <person name="Larsson K.H."/>
            <person name="Matsuura K."/>
            <person name="Barry K."/>
            <person name="Labutti K."/>
            <person name="Kuo R."/>
            <person name="Ohm R.A."/>
            <person name="Bhattacharya S.S."/>
            <person name="Shirouzu T."/>
            <person name="Yoshinaga Y."/>
            <person name="Martin F.M."/>
            <person name="Grigoriev I.V."/>
            <person name="Hibbett D.S."/>
        </authorList>
    </citation>
    <scope>NUCLEOTIDE SEQUENCE [LARGE SCALE GENOMIC DNA]</scope>
    <source>
        <strain evidence="10 11">HHB10207 ss-3</strain>
    </source>
</reference>
<dbReference type="STRING" id="1314776.A0A166CI60"/>
<dbReference type="PROSITE" id="PS51867">
    <property type="entry name" value="ZF_RING_GID"/>
    <property type="match status" value="1"/>
</dbReference>
<dbReference type="InterPro" id="IPR044063">
    <property type="entry name" value="ZF_RING_GID"/>
</dbReference>
<dbReference type="AlphaFoldDB" id="A0A166CI60"/>
<dbReference type="PANTHER" id="PTHR12170">
    <property type="entry name" value="MACROPHAGE ERYTHROBLAST ATTACHER-RELATED"/>
    <property type="match status" value="1"/>
</dbReference>
<dbReference type="Proteomes" id="UP000076798">
    <property type="component" value="Unassembled WGS sequence"/>
</dbReference>
<evidence type="ECO:0000256" key="1">
    <source>
        <dbReference type="ARBA" id="ARBA00004496"/>
    </source>
</evidence>
<evidence type="ECO:0000259" key="8">
    <source>
        <dbReference type="PROSITE" id="PS50897"/>
    </source>
</evidence>
<keyword evidence="5 7" id="KW-0863">Zinc-finger</keyword>
<evidence type="ECO:0000256" key="7">
    <source>
        <dbReference type="PROSITE-ProRule" id="PRU01215"/>
    </source>
</evidence>
<feature type="domain" description="CTLH" evidence="8">
    <location>
        <begin position="160"/>
        <end position="216"/>
    </location>
</feature>
<name>A0A166CI60_9AGAM</name>